<dbReference type="InterPro" id="IPR027417">
    <property type="entry name" value="P-loop_NTPase"/>
</dbReference>
<proteinExistence type="predicted"/>
<keyword evidence="2" id="KW-1185">Reference proteome</keyword>
<dbReference type="EMBL" id="QPIX01000010">
    <property type="protein sequence ID" value="RCW21589.1"/>
    <property type="molecule type" value="Genomic_DNA"/>
</dbReference>
<evidence type="ECO:0000313" key="2">
    <source>
        <dbReference type="Proteomes" id="UP000252582"/>
    </source>
</evidence>
<comment type="caution">
    <text evidence="1">The sequence shown here is derived from an EMBL/GenBank/DDBJ whole genome shotgun (WGS) entry which is preliminary data.</text>
</comment>
<evidence type="ECO:0000313" key="1">
    <source>
        <dbReference type="EMBL" id="RCW21589.1"/>
    </source>
</evidence>
<dbReference type="Proteomes" id="UP000252582">
    <property type="component" value="Unassembled WGS sequence"/>
</dbReference>
<protein>
    <recommendedName>
        <fullName evidence="3">AAA domain-containing protein</fullName>
    </recommendedName>
</protein>
<accession>A0A6I7HID4</accession>
<sequence>MRVAEGIALHVSKSGSKCRQTIPAWGGRRRANCGHSMVIPLIQNNYFCRELRRMQQPLGILVAGTSHVGKSTFATAVARSLGRELISTDDLARHPGRPWPTVRPQVAEYYSKLSDDTIHWFLKVHHENLWPQIEQIIETRRQLSKPFILEGAALRPEYMAGIEPGLVRPVLLYSDNEFLRVRLTEGSRLRDADQASAAVIRKFIERSLRENSELLETARESDIPCVDIAVPGALDTLMHKFSAASASTT</sequence>
<dbReference type="AlphaFoldDB" id="A0A6I7HID4"/>
<organism evidence="1 2">
    <name type="scientific">Ciceribacter lividus</name>
    <dbReference type="NCBI Taxonomy" id="1197950"/>
    <lineage>
        <taxon>Bacteria</taxon>
        <taxon>Pseudomonadati</taxon>
        <taxon>Pseudomonadota</taxon>
        <taxon>Alphaproteobacteria</taxon>
        <taxon>Hyphomicrobiales</taxon>
        <taxon>Rhizobiaceae</taxon>
        <taxon>Ciceribacter</taxon>
    </lineage>
</organism>
<dbReference type="SUPFAM" id="SSF52540">
    <property type="entry name" value="P-loop containing nucleoside triphosphate hydrolases"/>
    <property type="match status" value="1"/>
</dbReference>
<gene>
    <name evidence="1" type="ORF">DFR48_110178</name>
</gene>
<reference evidence="1 2" key="1">
    <citation type="submission" date="2018-07" db="EMBL/GenBank/DDBJ databases">
        <title>Genomic Encyclopedia of Type Strains, Phase IV (KMG-IV): sequencing the most valuable type-strain genomes for metagenomic binning, comparative biology and taxonomic classification.</title>
        <authorList>
            <person name="Goeker M."/>
        </authorList>
    </citation>
    <scope>NUCLEOTIDE SEQUENCE [LARGE SCALE GENOMIC DNA]</scope>
    <source>
        <strain evidence="1 2">DSM 25528</strain>
    </source>
</reference>
<dbReference type="Gene3D" id="3.40.50.300">
    <property type="entry name" value="P-loop containing nucleotide triphosphate hydrolases"/>
    <property type="match status" value="1"/>
</dbReference>
<name>A0A6I7HID4_9HYPH</name>
<evidence type="ECO:0008006" key="3">
    <source>
        <dbReference type="Google" id="ProtNLM"/>
    </source>
</evidence>